<feature type="transmembrane region" description="Helical" evidence="1">
    <location>
        <begin position="112"/>
        <end position="133"/>
    </location>
</feature>
<gene>
    <name evidence="2" type="ordered locus">Deide_17501</name>
</gene>
<name>C1CX05_DEIDV</name>
<accession>C1CX05</accession>
<evidence type="ECO:0000256" key="1">
    <source>
        <dbReference type="SAM" id="Phobius"/>
    </source>
</evidence>
<keyword evidence="1" id="KW-0812">Transmembrane</keyword>
<evidence type="ECO:0000313" key="2">
    <source>
        <dbReference type="EMBL" id="ACO46722.1"/>
    </source>
</evidence>
<dbReference type="KEGG" id="ddr:Deide_17501"/>
<dbReference type="HOGENOM" id="CLU_1292649_0_0_0"/>
<dbReference type="PaxDb" id="546414-Deide_17501"/>
<dbReference type="AlphaFoldDB" id="C1CX05"/>
<protein>
    <submittedName>
        <fullName evidence="2">Uncharacterized protein</fullName>
    </submittedName>
</protein>
<organism evidence="2 3">
    <name type="scientific">Deinococcus deserti (strain DSM 17065 / CIP 109153 / LMG 22923 / VCD115)</name>
    <dbReference type="NCBI Taxonomy" id="546414"/>
    <lineage>
        <taxon>Bacteria</taxon>
        <taxon>Thermotogati</taxon>
        <taxon>Deinococcota</taxon>
        <taxon>Deinococci</taxon>
        <taxon>Deinococcales</taxon>
        <taxon>Deinococcaceae</taxon>
        <taxon>Deinococcus</taxon>
    </lineage>
</organism>
<evidence type="ECO:0000313" key="3">
    <source>
        <dbReference type="Proteomes" id="UP000002208"/>
    </source>
</evidence>
<sequence>MRGSAMLTTLPIMSLRRLRAWAVLCLLAALLLYGICFLDTVLAGHSVTDTDPFPYASADAVRYELRGMRYLYQGSLLTGPHLGYPLVLSVLAVNTALLWGARSWGAPVKQMLHVSVAALLVTLGLGWPMLAIAQKQHNTLLSRSPQHGASVRASPAVLHVRQCVKRQTEGPCLHATTLNFPNPTAWGLAGLLLTGLAGLQRRGTHPVRVSRPA</sequence>
<reference evidence="2 3" key="1">
    <citation type="journal article" date="2009" name="PLoS Genet.">
        <title>Alliance of proteomics and genomics to unravel the specificities of Sahara bacterium Deinococcus deserti.</title>
        <authorList>
            <person name="de Groot A."/>
            <person name="Dulermo R."/>
            <person name="Ortet P."/>
            <person name="Blanchard L."/>
            <person name="Guerin P."/>
            <person name="Fernandez B."/>
            <person name="Vacherie B."/>
            <person name="Dossat C."/>
            <person name="Jolivet E."/>
            <person name="Siguier P."/>
            <person name="Chandler M."/>
            <person name="Barakat M."/>
            <person name="Dedieu A."/>
            <person name="Barbe V."/>
            <person name="Heulin T."/>
            <person name="Sommer S."/>
            <person name="Achouak W."/>
            <person name="Armengaud J."/>
        </authorList>
    </citation>
    <scope>NUCLEOTIDE SEQUENCE [LARGE SCALE GENOMIC DNA]</scope>
    <source>
        <strain evidence="3">DSM 17065 / CIP 109153 / LMG 22923 / VCD115</strain>
    </source>
</reference>
<keyword evidence="3" id="KW-1185">Reference proteome</keyword>
<dbReference type="Proteomes" id="UP000002208">
    <property type="component" value="Chromosome"/>
</dbReference>
<feature type="transmembrane region" description="Helical" evidence="1">
    <location>
        <begin position="82"/>
        <end position="100"/>
    </location>
</feature>
<keyword evidence="1" id="KW-0472">Membrane</keyword>
<dbReference type="EMBL" id="CP001114">
    <property type="protein sequence ID" value="ACO46722.1"/>
    <property type="molecule type" value="Genomic_DNA"/>
</dbReference>
<proteinExistence type="predicted"/>
<keyword evidence="1" id="KW-1133">Transmembrane helix</keyword>